<organism evidence="1 2">
    <name type="scientific">Caballeronia insecticola</name>
    <dbReference type="NCBI Taxonomy" id="758793"/>
    <lineage>
        <taxon>Bacteria</taxon>
        <taxon>Pseudomonadati</taxon>
        <taxon>Pseudomonadota</taxon>
        <taxon>Betaproteobacteria</taxon>
        <taxon>Burkholderiales</taxon>
        <taxon>Burkholderiaceae</taxon>
        <taxon>Caballeronia</taxon>
    </lineage>
</organism>
<dbReference type="GO" id="GO:0016705">
    <property type="term" value="F:oxidoreductase activity, acting on paired donors, with incorporation or reduction of molecular oxygen"/>
    <property type="evidence" value="ECO:0007669"/>
    <property type="project" value="InterPro"/>
</dbReference>
<dbReference type="HOGENOM" id="CLU_3286167_0_0_4"/>
<reference evidence="1 2" key="1">
    <citation type="journal article" date="2013" name="Genome Announc.">
        <title>Complete Genome Sequence of Burkholderia sp. Strain RPE64, Bacterial Symbiont of the Bean Bug Riptortus pedestris.</title>
        <authorList>
            <person name="Shibata T.F."/>
            <person name="Maeda T."/>
            <person name="Nikoh N."/>
            <person name="Yamaguchi K."/>
            <person name="Oshima K."/>
            <person name="Hattori M."/>
            <person name="Nishiyama T."/>
            <person name="Hasebe M."/>
            <person name="Fukatsu T."/>
            <person name="Kikuchi Y."/>
            <person name="Shigenobu S."/>
        </authorList>
    </citation>
    <scope>NUCLEOTIDE SEQUENCE [LARGE SCALE GENOMIC DNA]</scope>
    <source>
        <plasmid evidence="1 2">p1</plasmid>
    </source>
</reference>
<evidence type="ECO:0000313" key="2">
    <source>
        <dbReference type="Proteomes" id="UP000013966"/>
    </source>
</evidence>
<dbReference type="PATRIC" id="fig|758793.3.peg.5697"/>
<dbReference type="Gene3D" id="3.20.20.30">
    <property type="entry name" value="Luciferase-like domain"/>
    <property type="match status" value="1"/>
</dbReference>
<dbReference type="InterPro" id="IPR036661">
    <property type="entry name" value="Luciferase-like_sf"/>
</dbReference>
<keyword evidence="2" id="KW-1185">Reference proteome</keyword>
<sequence>MFTKGVVPILQKRGIFGRAYEGKTLRSRLGLKVPDAVVAV</sequence>
<dbReference type="KEGG" id="buo:BRPE64_DCDS05520"/>
<dbReference type="AlphaFoldDB" id="R4WS43"/>
<geneLocation type="plasmid" evidence="1 2">
    <name>p1</name>
</geneLocation>
<evidence type="ECO:0000313" key="1">
    <source>
        <dbReference type="EMBL" id="BAN27488.1"/>
    </source>
</evidence>
<accession>R4WS43</accession>
<protein>
    <submittedName>
        <fullName evidence="1">Uncharacterized protein</fullName>
    </submittedName>
</protein>
<dbReference type="EMBL" id="AP013061">
    <property type="protein sequence ID" value="BAN27488.1"/>
    <property type="molecule type" value="Genomic_DNA"/>
</dbReference>
<keyword evidence="1" id="KW-0614">Plasmid</keyword>
<name>R4WS43_9BURK</name>
<reference evidence="1 2" key="2">
    <citation type="journal article" date="2018" name="Int. J. Syst. Evol. Microbiol.">
        <title>Burkholderia insecticola sp. nov., a gut symbiotic bacterium of the bean bug Riptortus pedestris.</title>
        <authorList>
            <person name="Takeshita K."/>
            <person name="Tamaki H."/>
            <person name="Ohbayashi T."/>
            <person name="Meng X.-Y."/>
            <person name="Sone T."/>
            <person name="Mitani Y."/>
            <person name="Peeters C."/>
            <person name="Kikuchi Y."/>
            <person name="Vandamme P."/>
        </authorList>
    </citation>
    <scope>NUCLEOTIDE SEQUENCE [LARGE SCALE GENOMIC DNA]</scope>
    <source>
        <strain evidence="1">RPE64</strain>
        <plasmid evidence="1 2">p1</plasmid>
    </source>
</reference>
<dbReference type="SUPFAM" id="SSF51679">
    <property type="entry name" value="Bacterial luciferase-like"/>
    <property type="match status" value="1"/>
</dbReference>
<dbReference type="Proteomes" id="UP000013966">
    <property type="component" value="Plasmid p1"/>
</dbReference>
<gene>
    <name evidence="1" type="ORF">BRPE64_DCDS05520</name>
</gene>
<proteinExistence type="predicted"/>